<evidence type="ECO:0000313" key="2">
    <source>
        <dbReference type="Proteomes" id="UP000251075"/>
    </source>
</evidence>
<dbReference type="Proteomes" id="UP000251075">
    <property type="component" value="Unassembled WGS sequence"/>
</dbReference>
<gene>
    <name evidence="1" type="ORF">CU669_16355</name>
</gene>
<comment type="caution">
    <text evidence="1">The sequence shown here is derived from an EMBL/GenBank/DDBJ whole genome shotgun (WGS) entry which is preliminary data.</text>
</comment>
<reference evidence="1 2" key="1">
    <citation type="submission" date="2017-11" db="EMBL/GenBank/DDBJ databases">
        <title>Draft genome sequence of magnetotactic bacterium Magnetospirillum kuznetsovii LBB-42.</title>
        <authorList>
            <person name="Grouzdev D.S."/>
            <person name="Rysina M.S."/>
            <person name="Baslerov R.V."/>
            <person name="Koziaeva V."/>
        </authorList>
    </citation>
    <scope>NUCLEOTIDE SEQUENCE [LARGE SCALE GENOMIC DNA]</scope>
    <source>
        <strain evidence="1 2">LBB-42</strain>
    </source>
</reference>
<name>A0A364NUZ4_9PROT</name>
<proteinExistence type="predicted"/>
<dbReference type="AlphaFoldDB" id="A0A364NUZ4"/>
<dbReference type="OrthoDB" id="5298197at2"/>
<dbReference type="Pfam" id="PF08905">
    <property type="entry name" value="DUF1850"/>
    <property type="match status" value="1"/>
</dbReference>
<sequence>MSGLCAILAGGLAVLTASDSFQLAWNHSVEKVEWREDWRIEGGMLRLEQASVMGSGAGMEPPPEAHRHGNRWVWSPKVEQSEILLALSDFTADWRLCADGSCRALRGLMAGETARLVACP</sequence>
<dbReference type="EMBL" id="PGTO01000016">
    <property type="protein sequence ID" value="RAU20882.1"/>
    <property type="molecule type" value="Genomic_DNA"/>
</dbReference>
<dbReference type="InterPro" id="IPR015001">
    <property type="entry name" value="DUF1850"/>
</dbReference>
<accession>A0A364NUZ4</accession>
<keyword evidence="2" id="KW-1185">Reference proteome</keyword>
<protein>
    <submittedName>
        <fullName evidence="1">DUF1850 domain-containing protein</fullName>
    </submittedName>
</protein>
<dbReference type="RefSeq" id="WP_112146710.1">
    <property type="nucleotide sequence ID" value="NZ_PGTO01000016.1"/>
</dbReference>
<organism evidence="1 2">
    <name type="scientific">Paramagnetospirillum kuznetsovii</name>
    <dbReference type="NCBI Taxonomy" id="2053833"/>
    <lineage>
        <taxon>Bacteria</taxon>
        <taxon>Pseudomonadati</taxon>
        <taxon>Pseudomonadota</taxon>
        <taxon>Alphaproteobacteria</taxon>
        <taxon>Rhodospirillales</taxon>
        <taxon>Magnetospirillaceae</taxon>
        <taxon>Paramagnetospirillum</taxon>
    </lineage>
</organism>
<evidence type="ECO:0000313" key="1">
    <source>
        <dbReference type="EMBL" id="RAU20882.1"/>
    </source>
</evidence>